<evidence type="ECO:0000313" key="2">
    <source>
        <dbReference type="Proteomes" id="UP000814128"/>
    </source>
</evidence>
<name>A0ACB8Q8C5_9AGAM</name>
<proteinExistence type="predicted"/>
<dbReference type="EMBL" id="MU273823">
    <property type="protein sequence ID" value="KAI0027892.1"/>
    <property type="molecule type" value="Genomic_DNA"/>
</dbReference>
<organism evidence="1 2">
    <name type="scientific">Vararia minispora EC-137</name>
    <dbReference type="NCBI Taxonomy" id="1314806"/>
    <lineage>
        <taxon>Eukaryota</taxon>
        <taxon>Fungi</taxon>
        <taxon>Dikarya</taxon>
        <taxon>Basidiomycota</taxon>
        <taxon>Agaricomycotina</taxon>
        <taxon>Agaricomycetes</taxon>
        <taxon>Russulales</taxon>
        <taxon>Lachnocladiaceae</taxon>
        <taxon>Vararia</taxon>
    </lineage>
</organism>
<feature type="non-terminal residue" evidence="1">
    <location>
        <position position="1"/>
    </location>
</feature>
<comment type="caution">
    <text evidence="1">The sequence shown here is derived from an EMBL/GenBank/DDBJ whole genome shotgun (WGS) entry which is preliminary data.</text>
</comment>
<keyword evidence="2" id="KW-1185">Reference proteome</keyword>
<accession>A0ACB8Q8C5</accession>
<protein>
    <submittedName>
        <fullName evidence="1">Uncharacterized protein</fullName>
    </submittedName>
</protein>
<sequence length="298" mass="31930">VACAAAEPILFDGRLPRGYTLRDLDASIGPYLSVVKGAQNASHAPYSLTPTQYTTLSPLPPTPLWPAVSPDIPIALTIDNTSIFTPGGSAPQLGFRRTDLIAQPSAPGANRTAFNDGMLDAGLTAFHFSVRADEANPLNFTHEYQAVWIEPDDGSHVFDLQIGTPFNTTLASPNTLRIRTHNGTPLFSTSFSPRTWHNFAVAVDWPAQTLQTFYSRDAAPLQRVTPVIQNAGALAGSEGQGDFHVALLKLPLIDSADTPAEQADVVHFGIQEGGTEGIVFSGVFVERLRGRGELSRGL</sequence>
<dbReference type="Proteomes" id="UP000814128">
    <property type="component" value="Unassembled WGS sequence"/>
</dbReference>
<evidence type="ECO:0000313" key="1">
    <source>
        <dbReference type="EMBL" id="KAI0027892.1"/>
    </source>
</evidence>
<reference evidence="1" key="2">
    <citation type="journal article" date="2022" name="New Phytol.">
        <title>Evolutionary transition to the ectomycorrhizal habit in the genomes of a hyperdiverse lineage of mushroom-forming fungi.</title>
        <authorList>
            <person name="Looney B."/>
            <person name="Miyauchi S."/>
            <person name="Morin E."/>
            <person name="Drula E."/>
            <person name="Courty P.E."/>
            <person name="Kohler A."/>
            <person name="Kuo A."/>
            <person name="LaButti K."/>
            <person name="Pangilinan J."/>
            <person name="Lipzen A."/>
            <person name="Riley R."/>
            <person name="Andreopoulos W."/>
            <person name="He G."/>
            <person name="Johnson J."/>
            <person name="Nolan M."/>
            <person name="Tritt A."/>
            <person name="Barry K.W."/>
            <person name="Grigoriev I.V."/>
            <person name="Nagy L.G."/>
            <person name="Hibbett D."/>
            <person name="Henrissat B."/>
            <person name="Matheny P.B."/>
            <person name="Labbe J."/>
            <person name="Martin F.M."/>
        </authorList>
    </citation>
    <scope>NUCLEOTIDE SEQUENCE</scope>
    <source>
        <strain evidence="1">EC-137</strain>
    </source>
</reference>
<feature type="non-terminal residue" evidence="1">
    <location>
        <position position="298"/>
    </location>
</feature>
<gene>
    <name evidence="1" type="ORF">K488DRAFT_20409</name>
</gene>
<reference evidence="1" key="1">
    <citation type="submission" date="2021-02" db="EMBL/GenBank/DDBJ databases">
        <authorList>
            <consortium name="DOE Joint Genome Institute"/>
            <person name="Ahrendt S."/>
            <person name="Looney B.P."/>
            <person name="Miyauchi S."/>
            <person name="Morin E."/>
            <person name="Drula E."/>
            <person name="Courty P.E."/>
            <person name="Chicoki N."/>
            <person name="Fauchery L."/>
            <person name="Kohler A."/>
            <person name="Kuo A."/>
            <person name="Labutti K."/>
            <person name="Pangilinan J."/>
            <person name="Lipzen A."/>
            <person name="Riley R."/>
            <person name="Andreopoulos W."/>
            <person name="He G."/>
            <person name="Johnson J."/>
            <person name="Barry K.W."/>
            <person name="Grigoriev I.V."/>
            <person name="Nagy L."/>
            <person name="Hibbett D."/>
            <person name="Henrissat B."/>
            <person name="Matheny P.B."/>
            <person name="Labbe J."/>
            <person name="Martin F."/>
        </authorList>
    </citation>
    <scope>NUCLEOTIDE SEQUENCE</scope>
    <source>
        <strain evidence="1">EC-137</strain>
    </source>
</reference>